<keyword evidence="5" id="KW-0663">Pyridoxal phosphate</keyword>
<dbReference type="InterPro" id="IPR004839">
    <property type="entry name" value="Aminotransferase_I/II_large"/>
</dbReference>
<dbReference type="Proteomes" id="UP000050509">
    <property type="component" value="Unassembled WGS sequence"/>
</dbReference>
<reference evidence="8 9" key="1">
    <citation type="submission" date="2015-09" db="EMBL/GenBank/DDBJ databases">
        <title>Draft genome sequence of Kouleothrix aurantiaca JCM 19913.</title>
        <authorList>
            <person name="Hemp J."/>
        </authorList>
    </citation>
    <scope>NUCLEOTIDE SEQUENCE [LARGE SCALE GENOMIC DNA]</scope>
    <source>
        <strain evidence="8 9">COM-B</strain>
    </source>
</reference>
<dbReference type="Gene3D" id="3.40.640.10">
    <property type="entry name" value="Type I PLP-dependent aspartate aminotransferase-like (Major domain)"/>
    <property type="match status" value="1"/>
</dbReference>
<dbReference type="GO" id="GO:0006520">
    <property type="term" value="P:amino acid metabolic process"/>
    <property type="evidence" value="ECO:0007669"/>
    <property type="project" value="InterPro"/>
</dbReference>
<dbReference type="InterPro" id="IPR015422">
    <property type="entry name" value="PyrdxlP-dep_Trfase_small"/>
</dbReference>
<dbReference type="CDD" id="cd00609">
    <property type="entry name" value="AAT_like"/>
    <property type="match status" value="1"/>
</dbReference>
<keyword evidence="9" id="KW-1185">Reference proteome</keyword>
<organism evidence="8 9">
    <name type="scientific">Kouleothrix aurantiaca</name>
    <dbReference type="NCBI Taxonomy" id="186479"/>
    <lineage>
        <taxon>Bacteria</taxon>
        <taxon>Bacillati</taxon>
        <taxon>Chloroflexota</taxon>
        <taxon>Chloroflexia</taxon>
        <taxon>Chloroflexales</taxon>
        <taxon>Roseiflexineae</taxon>
        <taxon>Roseiflexaceae</taxon>
        <taxon>Kouleothrix</taxon>
    </lineage>
</organism>
<comment type="cofactor">
    <cofactor evidence="1 6">
        <name>pyridoxal 5'-phosphate</name>
        <dbReference type="ChEBI" id="CHEBI:597326"/>
    </cofactor>
</comment>
<dbReference type="GO" id="GO:0030170">
    <property type="term" value="F:pyridoxal phosphate binding"/>
    <property type="evidence" value="ECO:0007669"/>
    <property type="project" value="InterPro"/>
</dbReference>
<keyword evidence="4 6" id="KW-0808">Transferase</keyword>
<evidence type="ECO:0000256" key="2">
    <source>
        <dbReference type="ARBA" id="ARBA00007441"/>
    </source>
</evidence>
<evidence type="ECO:0000313" key="9">
    <source>
        <dbReference type="Proteomes" id="UP000050509"/>
    </source>
</evidence>
<dbReference type="EC" id="2.6.1.-" evidence="6"/>
<name>A0A0P9DD32_9CHLR</name>
<dbReference type="InterPro" id="IPR015421">
    <property type="entry name" value="PyrdxlP-dep_Trfase_major"/>
</dbReference>
<evidence type="ECO:0000256" key="4">
    <source>
        <dbReference type="ARBA" id="ARBA00022679"/>
    </source>
</evidence>
<dbReference type="PANTHER" id="PTHR46383">
    <property type="entry name" value="ASPARTATE AMINOTRANSFERASE"/>
    <property type="match status" value="1"/>
</dbReference>
<dbReference type="Pfam" id="PF00155">
    <property type="entry name" value="Aminotran_1_2"/>
    <property type="match status" value="1"/>
</dbReference>
<dbReference type="GO" id="GO:0008483">
    <property type="term" value="F:transaminase activity"/>
    <property type="evidence" value="ECO:0007669"/>
    <property type="project" value="UniProtKB-KW"/>
</dbReference>
<comment type="similarity">
    <text evidence="2 6">Belongs to the class-I pyridoxal-phosphate-dependent aminotransferase family.</text>
</comment>
<dbReference type="PANTHER" id="PTHR46383:SF3">
    <property type="entry name" value="ASPARTATE AMINOTRANSFERASE-RELATED"/>
    <property type="match status" value="1"/>
</dbReference>
<dbReference type="PROSITE" id="PS00105">
    <property type="entry name" value="AA_TRANSFER_CLASS_1"/>
    <property type="match status" value="1"/>
</dbReference>
<keyword evidence="3 6" id="KW-0032">Aminotransferase</keyword>
<dbReference type="PATRIC" id="fig|186479.3.peg.3740"/>
<dbReference type="SUPFAM" id="SSF53383">
    <property type="entry name" value="PLP-dependent transferases"/>
    <property type="match status" value="1"/>
</dbReference>
<comment type="caution">
    <text evidence="8">The sequence shown here is derived from an EMBL/GenBank/DDBJ whole genome shotgun (WGS) entry which is preliminary data.</text>
</comment>
<proteinExistence type="inferred from homology"/>
<evidence type="ECO:0000259" key="7">
    <source>
        <dbReference type="Pfam" id="PF00155"/>
    </source>
</evidence>
<evidence type="ECO:0000256" key="5">
    <source>
        <dbReference type="ARBA" id="ARBA00022898"/>
    </source>
</evidence>
<dbReference type="InterPro" id="IPR004838">
    <property type="entry name" value="NHTrfase_class1_PyrdxlP-BS"/>
</dbReference>
<evidence type="ECO:0000256" key="6">
    <source>
        <dbReference type="RuleBase" id="RU000481"/>
    </source>
</evidence>
<dbReference type="InterPro" id="IPR015424">
    <property type="entry name" value="PyrdxlP-dep_Trfase"/>
</dbReference>
<evidence type="ECO:0000313" key="8">
    <source>
        <dbReference type="EMBL" id="KPV53687.1"/>
    </source>
</evidence>
<protein>
    <recommendedName>
        <fullName evidence="6">Aminotransferase</fullName>
        <ecNumber evidence="6">2.6.1.-</ecNumber>
    </recommendedName>
</protein>
<evidence type="ECO:0000256" key="3">
    <source>
        <dbReference type="ARBA" id="ARBA00022576"/>
    </source>
</evidence>
<dbReference type="Gene3D" id="3.90.1150.10">
    <property type="entry name" value="Aspartate Aminotransferase, domain 1"/>
    <property type="match status" value="1"/>
</dbReference>
<feature type="domain" description="Aminotransferase class I/classII large" evidence="7">
    <location>
        <begin position="30"/>
        <end position="379"/>
    </location>
</feature>
<dbReference type="AlphaFoldDB" id="A0A0P9DD32"/>
<accession>A0A0P9DD32</accession>
<dbReference type="EMBL" id="LJCR01000202">
    <property type="protein sequence ID" value="KPV53687.1"/>
    <property type="molecule type" value="Genomic_DNA"/>
</dbReference>
<gene>
    <name evidence="8" type="ORF">SE17_08200</name>
</gene>
<dbReference type="InterPro" id="IPR050596">
    <property type="entry name" value="AspAT/PAT-like"/>
</dbReference>
<dbReference type="FunFam" id="3.40.640.10:FF:000033">
    <property type="entry name" value="Aspartate aminotransferase"/>
    <property type="match status" value="1"/>
</dbReference>
<evidence type="ECO:0000256" key="1">
    <source>
        <dbReference type="ARBA" id="ARBA00001933"/>
    </source>
</evidence>
<sequence>MTQERIAERVALVPPSGIRRFFDIAAQMPDVISLGIGEPDFVTPDQIRNAGIQSLQQGFTAYTSNSGLLELRVALSEHIKQLYGIEYDPETELLITVGVSEALQNAMLATINPGDEVIIPEPSFVAYPASVVFAGGVPVPVSTSVENSFQVTGDAIEEAITPRTRAILIGYPNNPTGAVMPRERLLEIAAIAEKYDLLVFSDEIYDRLVYGVDHTCFASLPGMRNRTVLLGGFSKAYAMTGWRLGWLAAPVDVTAATRKIHQYAIMSAPTVAQYAGLEALRSGEKDVRQMVAEYDRRRRVIVDGLNQIGLPTFEAQGAFYVFPQVSHLGFTSEEFAEQLLHDQQVAVIPGDAFGPSGAGFVRACYASSLDKIEAALDRIERFVKPYL</sequence>